<proteinExistence type="predicted"/>
<comment type="caution">
    <text evidence="1">The sequence shown here is derived from an EMBL/GenBank/DDBJ whole genome shotgun (WGS) entry which is preliminary data.</text>
</comment>
<dbReference type="Proteomes" id="UP001207468">
    <property type="component" value="Unassembled WGS sequence"/>
</dbReference>
<gene>
    <name evidence="1" type="ORF">F5148DRAFT_1295155</name>
</gene>
<organism evidence="1 2">
    <name type="scientific">Russula earlei</name>
    <dbReference type="NCBI Taxonomy" id="71964"/>
    <lineage>
        <taxon>Eukaryota</taxon>
        <taxon>Fungi</taxon>
        <taxon>Dikarya</taxon>
        <taxon>Basidiomycota</taxon>
        <taxon>Agaricomycotina</taxon>
        <taxon>Agaricomycetes</taxon>
        <taxon>Russulales</taxon>
        <taxon>Russulaceae</taxon>
        <taxon>Russula</taxon>
    </lineage>
</organism>
<evidence type="ECO:0000313" key="2">
    <source>
        <dbReference type="Proteomes" id="UP001207468"/>
    </source>
</evidence>
<dbReference type="EMBL" id="JAGFNK010001139">
    <property type="protein sequence ID" value="KAI9434533.1"/>
    <property type="molecule type" value="Genomic_DNA"/>
</dbReference>
<reference evidence="1" key="1">
    <citation type="submission" date="2021-03" db="EMBL/GenBank/DDBJ databases">
        <title>Evolutionary priming and transition to the ectomycorrhizal habit in an iconic lineage of mushroom-forming fungi: is preadaptation a requirement?</title>
        <authorList>
            <consortium name="DOE Joint Genome Institute"/>
            <person name="Looney B.P."/>
            <person name="Miyauchi S."/>
            <person name="Morin E."/>
            <person name="Drula E."/>
            <person name="Courty P.E."/>
            <person name="Chicoki N."/>
            <person name="Fauchery L."/>
            <person name="Kohler A."/>
            <person name="Kuo A."/>
            <person name="LaButti K."/>
            <person name="Pangilinan J."/>
            <person name="Lipzen A."/>
            <person name="Riley R."/>
            <person name="Andreopoulos W."/>
            <person name="He G."/>
            <person name="Johnson J."/>
            <person name="Barry K.W."/>
            <person name="Grigoriev I.V."/>
            <person name="Nagy L."/>
            <person name="Hibbett D."/>
            <person name="Henrissat B."/>
            <person name="Matheny P.B."/>
            <person name="Labbe J."/>
            <person name="Martin A.F."/>
        </authorList>
    </citation>
    <scope>NUCLEOTIDE SEQUENCE</scope>
    <source>
        <strain evidence="1">BPL698</strain>
    </source>
</reference>
<name>A0ACC0TR40_9AGAM</name>
<accession>A0ACC0TR40</accession>
<evidence type="ECO:0000313" key="1">
    <source>
        <dbReference type="EMBL" id="KAI9434533.1"/>
    </source>
</evidence>
<protein>
    <submittedName>
        <fullName evidence="1">Thioredoxin-like protein</fullName>
    </submittedName>
</protein>
<sequence length="281" mass="31830">MGAYVTAQPPQQQPPHKRPPIEQRIKRLNDSLSKSLPVTAAQKKTIDDAYTVFFTQADKITGDNPPPRPDATDEKSKQMHEQLRKAVNTTVVYNNLPYYNSEDFTPLWVNNTDSLKYLHAIRHFSFTDQDGAVITSETVANKIYVADFFFTSCPGICKKLTTNLLAVQKEFMNDANVSILSHSVTPDIDSVARLKQYAGDFGIVSTKWHLLTGNKDSIYTIARKDYFADEDLGVQKDVNDFLHTENVLLIDKHKRIRGVYKGTSPLEIKNLVTDIHLLEQE</sequence>
<keyword evidence="2" id="KW-1185">Reference proteome</keyword>